<organism evidence="1 2">
    <name type="scientific">Parasitella parasitica</name>
    <dbReference type="NCBI Taxonomy" id="35722"/>
    <lineage>
        <taxon>Eukaryota</taxon>
        <taxon>Fungi</taxon>
        <taxon>Fungi incertae sedis</taxon>
        <taxon>Mucoromycota</taxon>
        <taxon>Mucoromycotina</taxon>
        <taxon>Mucoromycetes</taxon>
        <taxon>Mucorales</taxon>
        <taxon>Mucorineae</taxon>
        <taxon>Mucoraceae</taxon>
        <taxon>Parasitella</taxon>
    </lineage>
</organism>
<reference evidence="1 2" key="1">
    <citation type="submission" date="2014-09" db="EMBL/GenBank/DDBJ databases">
        <authorList>
            <person name="Ellenberger Sabrina"/>
        </authorList>
    </citation>
    <scope>NUCLEOTIDE SEQUENCE [LARGE SCALE GENOMIC DNA]</scope>
    <source>
        <strain evidence="1 2">CBS 412.66</strain>
    </source>
</reference>
<gene>
    <name evidence="1" type="primary">PARPA_09346.1 scaffold 36060</name>
</gene>
<dbReference type="AlphaFoldDB" id="A0A0B7N9I8"/>
<proteinExistence type="predicted"/>
<evidence type="ECO:0000313" key="1">
    <source>
        <dbReference type="EMBL" id="CEP15145.1"/>
    </source>
</evidence>
<dbReference type="OrthoDB" id="8063823at2759"/>
<protein>
    <recommendedName>
        <fullName evidence="3">Reverse transcriptase domain-containing protein</fullName>
    </recommendedName>
</protein>
<evidence type="ECO:0000313" key="2">
    <source>
        <dbReference type="Proteomes" id="UP000054107"/>
    </source>
</evidence>
<dbReference type="Proteomes" id="UP000054107">
    <property type="component" value="Unassembled WGS sequence"/>
</dbReference>
<accession>A0A0B7N9I8</accession>
<name>A0A0B7N9I8_9FUNG</name>
<dbReference type="EMBL" id="LN731879">
    <property type="protein sequence ID" value="CEP15145.1"/>
    <property type="molecule type" value="Genomic_DNA"/>
</dbReference>
<evidence type="ECO:0008006" key="3">
    <source>
        <dbReference type="Google" id="ProtNLM"/>
    </source>
</evidence>
<keyword evidence="2" id="KW-1185">Reference proteome</keyword>
<sequence length="422" mass="47228">MQDAAKSFYILLYSPNPVDQNCIQELCSIIPPQARMADTDHVFLEQPFTILELLQGTECTSLSSSPRIHVNINGHISDFVPQHRGIRQDDPTSPLLFNIAFDPFLRSVQQNSAFNGFNLPHEAPSHGELDGLSDAFNNLYLQPTATNYTMSTIANSLLTLTLEPPSLSGANQLKILAYVDDTLVYLWDAEDLPFYNRSLLNLFQSQAGLSYNGIRSLLHIILLIGMTAPHPHHSLILDILLAPALPNEMLPSNNYMIQFAMPTHNEMSLCVAGLLLTPLPYVVIVEACFDACATNSYYHSSVDAVTCLSLPLYETFLPSLPTNYPSNIYPNFRPPHQLFINQSVVEKLLIRNVFLFDTKSQALRLRQSSAQFVCHRTVCSRTGNLISSFFRRCCDSNHHFYHDPTFGPFCFSLLVPSTPASL</sequence>